<dbReference type="OrthoDB" id="2758429at2759"/>
<gene>
    <name evidence="2" type="ORF">FIBSPDRAFT_846916</name>
</gene>
<evidence type="ECO:0000313" key="3">
    <source>
        <dbReference type="Proteomes" id="UP000076532"/>
    </source>
</evidence>
<feature type="non-terminal residue" evidence="2">
    <location>
        <position position="1"/>
    </location>
</feature>
<dbReference type="AlphaFoldDB" id="A0A166WH48"/>
<accession>A0A166WH48</accession>
<name>A0A166WH48_9AGAM</name>
<evidence type="ECO:0000256" key="1">
    <source>
        <dbReference type="SAM" id="MobiDB-lite"/>
    </source>
</evidence>
<evidence type="ECO:0000313" key="2">
    <source>
        <dbReference type="EMBL" id="KZP33749.1"/>
    </source>
</evidence>
<proteinExistence type="predicted"/>
<dbReference type="Proteomes" id="UP000076532">
    <property type="component" value="Unassembled WGS sequence"/>
</dbReference>
<sequence length="69" mass="7217">DPGAVAQQPPLQRGPIAAPQFSLKRTSDAMNDASKQPAPGIGPAHANPKREPFAQLDVGKGGDVKRAKY</sequence>
<feature type="region of interest" description="Disordered" evidence="1">
    <location>
        <begin position="1"/>
        <end position="69"/>
    </location>
</feature>
<reference evidence="2 3" key="1">
    <citation type="journal article" date="2016" name="Mol. Biol. Evol.">
        <title>Comparative Genomics of Early-Diverging Mushroom-Forming Fungi Provides Insights into the Origins of Lignocellulose Decay Capabilities.</title>
        <authorList>
            <person name="Nagy L.G."/>
            <person name="Riley R."/>
            <person name="Tritt A."/>
            <person name="Adam C."/>
            <person name="Daum C."/>
            <person name="Floudas D."/>
            <person name="Sun H."/>
            <person name="Yadav J.S."/>
            <person name="Pangilinan J."/>
            <person name="Larsson K.H."/>
            <person name="Matsuura K."/>
            <person name="Barry K."/>
            <person name="Labutti K."/>
            <person name="Kuo R."/>
            <person name="Ohm R.A."/>
            <person name="Bhattacharya S.S."/>
            <person name="Shirouzu T."/>
            <person name="Yoshinaga Y."/>
            <person name="Martin F.M."/>
            <person name="Grigoriev I.V."/>
            <person name="Hibbett D.S."/>
        </authorList>
    </citation>
    <scope>NUCLEOTIDE SEQUENCE [LARGE SCALE GENOMIC DNA]</scope>
    <source>
        <strain evidence="2 3">CBS 109695</strain>
    </source>
</reference>
<dbReference type="EMBL" id="KV417481">
    <property type="protein sequence ID" value="KZP33749.1"/>
    <property type="molecule type" value="Genomic_DNA"/>
</dbReference>
<organism evidence="2 3">
    <name type="scientific">Athelia psychrophila</name>
    <dbReference type="NCBI Taxonomy" id="1759441"/>
    <lineage>
        <taxon>Eukaryota</taxon>
        <taxon>Fungi</taxon>
        <taxon>Dikarya</taxon>
        <taxon>Basidiomycota</taxon>
        <taxon>Agaricomycotina</taxon>
        <taxon>Agaricomycetes</taxon>
        <taxon>Agaricomycetidae</taxon>
        <taxon>Atheliales</taxon>
        <taxon>Atheliaceae</taxon>
        <taxon>Athelia</taxon>
    </lineage>
</organism>
<feature type="compositionally biased region" description="Basic and acidic residues" evidence="1">
    <location>
        <begin position="60"/>
        <end position="69"/>
    </location>
</feature>
<keyword evidence="3" id="KW-1185">Reference proteome</keyword>
<protein>
    <submittedName>
        <fullName evidence="2">Uncharacterized protein</fullName>
    </submittedName>
</protein>